<dbReference type="GO" id="GO:0031507">
    <property type="term" value="P:heterochromatin formation"/>
    <property type="evidence" value="ECO:0007669"/>
    <property type="project" value="TreeGrafter"/>
</dbReference>
<dbReference type="GO" id="GO:0005677">
    <property type="term" value="C:chromatin silencing complex"/>
    <property type="evidence" value="ECO:0007669"/>
    <property type="project" value="TreeGrafter"/>
</dbReference>
<name>A0A3P7NQZ8_DIBLA</name>
<dbReference type="GO" id="GO:0003682">
    <property type="term" value="F:chromatin binding"/>
    <property type="evidence" value="ECO:0007669"/>
    <property type="project" value="InterPro"/>
</dbReference>
<protein>
    <recommendedName>
        <fullName evidence="1">BAH domain-containing protein</fullName>
    </recommendedName>
</protein>
<dbReference type="OrthoDB" id="1922186at2759"/>
<dbReference type="PROSITE" id="PS51038">
    <property type="entry name" value="BAH"/>
    <property type="match status" value="1"/>
</dbReference>
<dbReference type="InterPro" id="IPR001025">
    <property type="entry name" value="BAH_dom"/>
</dbReference>
<feature type="domain" description="BAH" evidence="1">
    <location>
        <begin position="1"/>
        <end position="117"/>
    </location>
</feature>
<dbReference type="GO" id="GO:0045892">
    <property type="term" value="P:negative regulation of DNA-templated transcription"/>
    <property type="evidence" value="ECO:0007669"/>
    <property type="project" value="TreeGrafter"/>
</dbReference>
<dbReference type="Gene3D" id="2.30.30.490">
    <property type="match status" value="1"/>
</dbReference>
<dbReference type="InterPro" id="IPR053032">
    <property type="entry name" value="BAH_domain-containing"/>
</dbReference>
<evidence type="ECO:0000313" key="2">
    <source>
        <dbReference type="EMBL" id="VDN10902.1"/>
    </source>
</evidence>
<dbReference type="Proteomes" id="UP000281553">
    <property type="component" value="Unassembled WGS sequence"/>
</dbReference>
<reference evidence="2 3" key="1">
    <citation type="submission" date="2018-11" db="EMBL/GenBank/DDBJ databases">
        <authorList>
            <consortium name="Pathogen Informatics"/>
        </authorList>
    </citation>
    <scope>NUCLEOTIDE SEQUENCE [LARGE SCALE GENOMIC DNA]</scope>
</reference>
<evidence type="ECO:0000259" key="1">
    <source>
        <dbReference type="PROSITE" id="PS51038"/>
    </source>
</evidence>
<dbReference type="PANTHER" id="PTHR46576">
    <property type="entry name" value="BROMO ADJACENT HOMOLOGY DOMAIN-CONTAINING 1 PROTEIN"/>
    <property type="match status" value="1"/>
</dbReference>
<accession>A0A3P7NQZ8</accession>
<dbReference type="InterPro" id="IPR043151">
    <property type="entry name" value="BAH_sf"/>
</dbReference>
<sequence length="188" mass="21550">MVVSTGDNVLLCSGPNRHNAPHVAKVTALFPDSETGTKMMALMWYYRPESLTPPRRNCVESELFASRHCDVNPVDCIEDRAYVLSAAAFARFMAITKYKEECRKHWRAVLAVPPRRSSEGSPEYDYPVSFVIFGCSQECMLGCDCWFAFDCSFYVLSRLVLVVVYLGGDIFQCCQFHFEHQRPFHDHR</sequence>
<dbReference type="GO" id="GO:0000976">
    <property type="term" value="F:transcription cis-regulatory region binding"/>
    <property type="evidence" value="ECO:0007669"/>
    <property type="project" value="TreeGrafter"/>
</dbReference>
<keyword evidence="3" id="KW-1185">Reference proteome</keyword>
<dbReference type="PANTHER" id="PTHR46576:SF1">
    <property type="entry name" value="BROMO ADJACENT HOMOLOGY DOMAIN-CONTAINING 1 PROTEIN"/>
    <property type="match status" value="1"/>
</dbReference>
<gene>
    <name evidence="2" type="ORF">DILT_LOCUS6733</name>
</gene>
<dbReference type="AlphaFoldDB" id="A0A3P7NQZ8"/>
<evidence type="ECO:0000313" key="3">
    <source>
        <dbReference type="Proteomes" id="UP000281553"/>
    </source>
</evidence>
<proteinExistence type="predicted"/>
<organism evidence="2 3">
    <name type="scientific">Dibothriocephalus latus</name>
    <name type="common">Fish tapeworm</name>
    <name type="synonym">Diphyllobothrium latum</name>
    <dbReference type="NCBI Taxonomy" id="60516"/>
    <lineage>
        <taxon>Eukaryota</taxon>
        <taxon>Metazoa</taxon>
        <taxon>Spiralia</taxon>
        <taxon>Lophotrochozoa</taxon>
        <taxon>Platyhelminthes</taxon>
        <taxon>Cestoda</taxon>
        <taxon>Eucestoda</taxon>
        <taxon>Diphyllobothriidea</taxon>
        <taxon>Diphyllobothriidae</taxon>
        <taxon>Dibothriocephalus</taxon>
    </lineage>
</organism>
<dbReference type="EMBL" id="UYRU01050246">
    <property type="protein sequence ID" value="VDN10902.1"/>
    <property type="molecule type" value="Genomic_DNA"/>
</dbReference>
<dbReference type="Pfam" id="PF01426">
    <property type="entry name" value="BAH"/>
    <property type="match status" value="1"/>
</dbReference>